<dbReference type="AlphaFoldDB" id="A0A2V1E123"/>
<dbReference type="EMBL" id="KZ805323">
    <property type="protein sequence ID" value="PVI04253.1"/>
    <property type="molecule type" value="Genomic_DNA"/>
</dbReference>
<evidence type="ECO:0000313" key="2">
    <source>
        <dbReference type="Proteomes" id="UP000244855"/>
    </source>
</evidence>
<reference evidence="1 2" key="1">
    <citation type="journal article" date="2018" name="Sci. Rep.">
        <title>Comparative genomics provides insights into the lifestyle and reveals functional heterogeneity of dark septate endophytic fungi.</title>
        <authorList>
            <person name="Knapp D.G."/>
            <person name="Nemeth J.B."/>
            <person name="Barry K."/>
            <person name="Hainaut M."/>
            <person name="Henrissat B."/>
            <person name="Johnson J."/>
            <person name="Kuo A."/>
            <person name="Lim J.H.P."/>
            <person name="Lipzen A."/>
            <person name="Nolan M."/>
            <person name="Ohm R.A."/>
            <person name="Tamas L."/>
            <person name="Grigoriev I.V."/>
            <person name="Spatafora J.W."/>
            <person name="Nagy L.G."/>
            <person name="Kovacs G.M."/>
        </authorList>
    </citation>
    <scope>NUCLEOTIDE SEQUENCE [LARGE SCALE GENOMIC DNA]</scope>
    <source>
        <strain evidence="1 2">DSE2036</strain>
    </source>
</reference>
<proteinExistence type="predicted"/>
<evidence type="ECO:0000313" key="1">
    <source>
        <dbReference type="EMBL" id="PVI04253.1"/>
    </source>
</evidence>
<dbReference type="OrthoDB" id="10577356at2759"/>
<keyword evidence="2" id="KW-1185">Reference proteome</keyword>
<sequence>MGAIYSCLYGQEYRFDEQEGQNETVPMDPSQRYGNWDGGESINVQGANNAEDPHIEIFGHKIHQTMTGRTSKTVLQKISKAVPNEETFRLFDRPVVFLDENDRTNYVENPDNREYYMDYNYHLYGTMTDLLGTVTENGRKGLGTLFVVSELCGWTGREDLDYENPEDFIGHEWAGILVKMDLPGEEAWCLNIYCTESGNALPYTQSSAKEVSAFLNWFSGRRKLWGALQASGIDIREVNVSNESLTDLPDTCVLNTWNWVYRASKMPGGPWEESVGESVADRRLWDLGLRHVASGSNLFDKYKPLESCPPDAGCISEDPTEIIRW</sequence>
<name>A0A2V1E123_9PLEO</name>
<dbReference type="Proteomes" id="UP000244855">
    <property type="component" value="Unassembled WGS sequence"/>
</dbReference>
<gene>
    <name evidence="1" type="ORF">DM02DRAFT_651855</name>
</gene>
<accession>A0A2V1E123</accession>
<protein>
    <submittedName>
        <fullName evidence="1">Uncharacterized protein</fullName>
    </submittedName>
</protein>
<organism evidence="1 2">
    <name type="scientific">Periconia macrospinosa</name>
    <dbReference type="NCBI Taxonomy" id="97972"/>
    <lineage>
        <taxon>Eukaryota</taxon>
        <taxon>Fungi</taxon>
        <taxon>Dikarya</taxon>
        <taxon>Ascomycota</taxon>
        <taxon>Pezizomycotina</taxon>
        <taxon>Dothideomycetes</taxon>
        <taxon>Pleosporomycetidae</taxon>
        <taxon>Pleosporales</taxon>
        <taxon>Massarineae</taxon>
        <taxon>Periconiaceae</taxon>
        <taxon>Periconia</taxon>
    </lineage>
</organism>